<evidence type="ECO:0000313" key="10">
    <source>
        <dbReference type="EMBL" id="CBX30064.1"/>
    </source>
</evidence>
<dbReference type="PIRSF" id="PIRSF000370">
    <property type="entry name" value="QueE"/>
    <property type="match status" value="1"/>
</dbReference>
<comment type="subunit">
    <text evidence="8">Homodimer.</text>
</comment>
<evidence type="ECO:0000256" key="5">
    <source>
        <dbReference type="ARBA" id="ARBA00023004"/>
    </source>
</evidence>
<protein>
    <recommendedName>
        <fullName evidence="8">7-carboxy-7-deazaguanine synthase</fullName>
        <shortName evidence="8">CDG synthase</shortName>
        <ecNumber evidence="8">4.3.99.3</ecNumber>
    </recommendedName>
    <alternativeName>
        <fullName evidence="8">Queuosine biosynthesis protein QueE</fullName>
    </alternativeName>
</protein>
<organism evidence="10">
    <name type="scientific">uncultured Desulfobacterium sp</name>
    <dbReference type="NCBI Taxonomy" id="201089"/>
    <lineage>
        <taxon>Bacteria</taxon>
        <taxon>Pseudomonadati</taxon>
        <taxon>Thermodesulfobacteriota</taxon>
        <taxon>Desulfobacteria</taxon>
        <taxon>Desulfobacterales</taxon>
        <taxon>Desulfobacteriaceae</taxon>
        <taxon>Desulfobacterium</taxon>
        <taxon>environmental samples</taxon>
    </lineage>
</organism>
<comment type="function">
    <text evidence="8">Catalyzes the complex heterocyclic radical-mediated conversion of 6-carboxy-5,6,7,8-tetrahydropterin (CPH4) to 7-carboxy-7-deazaguanine (CDG), a step common to the biosynthetic pathways of all 7-deazapurine-containing compounds.</text>
</comment>
<dbReference type="GO" id="GO:0051539">
    <property type="term" value="F:4 iron, 4 sulfur cluster binding"/>
    <property type="evidence" value="ECO:0007669"/>
    <property type="project" value="UniProtKB-UniRule"/>
</dbReference>
<comment type="cofactor">
    <cofactor evidence="8">
        <name>S-adenosyl-L-methionine</name>
        <dbReference type="ChEBI" id="CHEBI:59789"/>
    </cofactor>
    <text evidence="8">Binds 1 S-adenosyl-L-methionine per subunit.</text>
</comment>
<keyword evidence="8" id="KW-0671">Queuosine biosynthesis</keyword>
<feature type="binding site" evidence="8">
    <location>
        <position position="40"/>
    </location>
    <ligand>
        <name>[4Fe-4S] cluster</name>
        <dbReference type="ChEBI" id="CHEBI:49883"/>
        <note>4Fe-4S-S-AdoMet</note>
    </ligand>
</feature>
<comment type="caution">
    <text evidence="8">Lacks conserved residue(s) required for the propagation of feature annotation.</text>
</comment>
<feature type="binding site" evidence="8">
    <location>
        <position position="32"/>
    </location>
    <ligand>
        <name>substrate</name>
    </ligand>
</feature>
<name>E1YHE5_9BACT</name>
<gene>
    <name evidence="8" type="primary">queE</name>
    <name evidence="10" type="ORF">N47_D28730</name>
</gene>
<evidence type="ECO:0000259" key="9">
    <source>
        <dbReference type="PROSITE" id="PS51918"/>
    </source>
</evidence>
<keyword evidence="7 8" id="KW-0456">Lyase</keyword>
<dbReference type="GO" id="GO:0000287">
    <property type="term" value="F:magnesium ion binding"/>
    <property type="evidence" value="ECO:0007669"/>
    <property type="project" value="UniProtKB-UniRule"/>
</dbReference>
<dbReference type="EC" id="4.3.99.3" evidence="8"/>
<dbReference type="PROSITE" id="PS51918">
    <property type="entry name" value="RADICAL_SAM"/>
    <property type="match status" value="1"/>
</dbReference>
<sequence>MRSENMTLLINEIFYSIQGESLYSGLPCAFIRLAGCNLRCAYCDTKYAYNEGSEIETDHLVKKISEFGCPLVEITGGEPLIQEETPVLIEKLLDNKFSVLLETNGSLDISYIDKRCIKIIDIKCPTSGESEKNNLANINRLNQKDQIKFVIGNRVDYEFAKDIVKQIPKTFFRENILFSPIYNKLELSELARWMLKDKLTVRFHLQLHKIIWPDTIRGV</sequence>
<proteinExistence type="inferred from homology"/>
<dbReference type="InterPro" id="IPR058240">
    <property type="entry name" value="rSAM_sf"/>
</dbReference>
<dbReference type="Gene3D" id="3.20.20.70">
    <property type="entry name" value="Aldolase class I"/>
    <property type="match status" value="1"/>
</dbReference>
<accession>E1YHE5</accession>
<feature type="binding site" evidence="8">
    <location>
        <position position="36"/>
    </location>
    <ligand>
        <name>[4Fe-4S] cluster</name>
        <dbReference type="ChEBI" id="CHEBI:49883"/>
        <note>4Fe-4S-S-AdoMet</note>
    </ligand>
</feature>
<dbReference type="InterPro" id="IPR007197">
    <property type="entry name" value="rSAM"/>
</dbReference>
<comment type="pathway">
    <text evidence="8">Purine metabolism; 7-cyano-7-deazaguanine biosynthesis.</text>
</comment>
<keyword evidence="1 8" id="KW-0004">4Fe-4S</keyword>
<dbReference type="SFLD" id="SFLDS00029">
    <property type="entry name" value="Radical_SAM"/>
    <property type="match status" value="1"/>
</dbReference>
<evidence type="ECO:0000256" key="3">
    <source>
        <dbReference type="ARBA" id="ARBA00022723"/>
    </source>
</evidence>
<comment type="cofactor">
    <cofactor evidence="8">
        <name>[4Fe-4S] cluster</name>
        <dbReference type="ChEBI" id="CHEBI:49883"/>
    </cofactor>
    <text evidence="8">Binds 1 [4Fe-4S] cluster. The cluster is coordinated with 3 cysteines and an exchangeable S-adenosyl-L-methionine.</text>
</comment>
<reference evidence="10" key="1">
    <citation type="journal article" date="2011" name="Environ. Microbiol.">
        <title>Genomic insights into the metabolic potential of the polycyclic aromatic hydrocarbon degrading sulfate-reducing Deltaproteobacterium N47.</title>
        <authorList>
            <person name="Bergmann F."/>
            <person name="Selesi D."/>
            <person name="Weinmaier T."/>
            <person name="Tischler P."/>
            <person name="Rattei T."/>
            <person name="Meckenstock R.U."/>
        </authorList>
    </citation>
    <scope>NUCLEOTIDE SEQUENCE</scope>
</reference>
<evidence type="ECO:0000256" key="2">
    <source>
        <dbReference type="ARBA" id="ARBA00022691"/>
    </source>
</evidence>
<evidence type="ECO:0000256" key="4">
    <source>
        <dbReference type="ARBA" id="ARBA00022842"/>
    </source>
</evidence>
<dbReference type="EMBL" id="FR695874">
    <property type="protein sequence ID" value="CBX30064.1"/>
    <property type="molecule type" value="Genomic_DNA"/>
</dbReference>
<dbReference type="PANTHER" id="PTHR42836:SF1">
    <property type="entry name" value="7-CARBOXY-7-DEAZAGUANINE SYNTHASE"/>
    <property type="match status" value="1"/>
</dbReference>
<feature type="binding site" evidence="8">
    <location>
        <begin position="42"/>
        <end position="44"/>
    </location>
    <ligand>
        <name>S-adenosyl-L-methionine</name>
        <dbReference type="ChEBI" id="CHEBI:59789"/>
    </ligand>
</feature>
<keyword evidence="6 8" id="KW-0411">Iron-sulfur</keyword>
<dbReference type="AlphaFoldDB" id="E1YHE5"/>
<evidence type="ECO:0000256" key="1">
    <source>
        <dbReference type="ARBA" id="ARBA00022485"/>
    </source>
</evidence>
<dbReference type="GO" id="GO:0008616">
    <property type="term" value="P:tRNA queuosine(34) biosynthetic process"/>
    <property type="evidence" value="ECO:0007669"/>
    <property type="project" value="UniProtKB-UniRule"/>
</dbReference>
<dbReference type="CDD" id="cd01335">
    <property type="entry name" value="Radical_SAM"/>
    <property type="match status" value="1"/>
</dbReference>
<feature type="binding site" evidence="8">
    <location>
        <begin position="17"/>
        <end position="19"/>
    </location>
    <ligand>
        <name>substrate</name>
    </ligand>
</feature>
<comment type="similarity">
    <text evidence="8">Belongs to the radical SAM superfamily. 7-carboxy-7-deazaguanine synthase family.</text>
</comment>
<feature type="binding site" evidence="8">
    <location>
        <position position="75"/>
    </location>
    <ligand>
        <name>substrate</name>
    </ligand>
</feature>
<dbReference type="InterPro" id="IPR024924">
    <property type="entry name" value="7-CO-7-deazaguanine_synth-like"/>
</dbReference>
<feature type="domain" description="Radical SAM core" evidence="9">
    <location>
        <begin position="23"/>
        <end position="214"/>
    </location>
</feature>
<dbReference type="PANTHER" id="PTHR42836">
    <property type="entry name" value="7-CARBOXY-7-DEAZAGUANINE SYNTHASE"/>
    <property type="match status" value="1"/>
</dbReference>
<feature type="binding site" evidence="8">
    <location>
        <position position="43"/>
    </location>
    <ligand>
        <name>[4Fe-4S] cluster</name>
        <dbReference type="ChEBI" id="CHEBI:49883"/>
        <note>4Fe-4S-S-AdoMet</note>
    </ligand>
</feature>
<keyword evidence="5 8" id="KW-0408">Iron</keyword>
<dbReference type="Pfam" id="PF04055">
    <property type="entry name" value="Radical_SAM"/>
    <property type="match status" value="1"/>
</dbReference>
<keyword evidence="3 8" id="KW-0479">Metal-binding</keyword>
<feature type="binding site" evidence="8">
    <location>
        <position position="77"/>
    </location>
    <ligand>
        <name>S-adenosyl-L-methionine</name>
        <dbReference type="ChEBI" id="CHEBI:59789"/>
    </ligand>
</feature>
<dbReference type="InterPro" id="IPR013785">
    <property type="entry name" value="Aldolase_TIM"/>
</dbReference>
<keyword evidence="2 8" id="KW-0949">S-adenosyl-L-methionine</keyword>
<dbReference type="GO" id="GO:0016840">
    <property type="term" value="F:carbon-nitrogen lyase activity"/>
    <property type="evidence" value="ECO:0007669"/>
    <property type="project" value="UniProtKB-UniRule"/>
</dbReference>
<keyword evidence="4 8" id="KW-0460">Magnesium</keyword>
<comment type="catalytic activity">
    <reaction evidence="8">
        <text>6-carboxy-5,6,7,8-tetrahydropterin + H(+) = 7-carboxy-7-carbaguanine + NH4(+)</text>
        <dbReference type="Rhea" id="RHEA:27974"/>
        <dbReference type="ChEBI" id="CHEBI:15378"/>
        <dbReference type="ChEBI" id="CHEBI:28938"/>
        <dbReference type="ChEBI" id="CHEBI:61032"/>
        <dbReference type="ChEBI" id="CHEBI:61036"/>
        <dbReference type="EC" id="4.3.99.3"/>
    </reaction>
</comment>
<evidence type="ECO:0000256" key="6">
    <source>
        <dbReference type="ARBA" id="ARBA00023014"/>
    </source>
</evidence>
<evidence type="ECO:0000256" key="7">
    <source>
        <dbReference type="ARBA" id="ARBA00023239"/>
    </source>
</evidence>
<dbReference type="UniPathway" id="UPA00391"/>
<evidence type="ECO:0000256" key="8">
    <source>
        <dbReference type="HAMAP-Rule" id="MF_00917"/>
    </source>
</evidence>
<feature type="binding site" evidence="8">
    <location>
        <position position="45"/>
    </location>
    <ligand>
        <name>Mg(2+)</name>
        <dbReference type="ChEBI" id="CHEBI:18420"/>
    </ligand>
</feature>
<dbReference type="HAMAP" id="MF_00917">
    <property type="entry name" value="QueE"/>
    <property type="match status" value="1"/>
</dbReference>
<dbReference type="SUPFAM" id="SSF102114">
    <property type="entry name" value="Radical SAM enzymes"/>
    <property type="match status" value="1"/>
</dbReference>
<dbReference type="GO" id="GO:1904047">
    <property type="term" value="F:S-adenosyl-L-methionine binding"/>
    <property type="evidence" value="ECO:0007669"/>
    <property type="project" value="UniProtKB-UniRule"/>
</dbReference>
<comment type="cofactor">
    <cofactor evidence="8">
        <name>Mg(2+)</name>
        <dbReference type="ChEBI" id="CHEBI:18420"/>
    </cofactor>
</comment>